<evidence type="ECO:0000259" key="9">
    <source>
        <dbReference type="Pfam" id="PF17903"/>
    </source>
</evidence>
<reference evidence="11" key="1">
    <citation type="journal article" date="2015" name="Genome Biol. Evol.">
        <title>Nucleomorph Genome Sequences of Two Chlorarachniophytes, Amorphochlora amoebiformis and Lotharella vacuolata.</title>
        <authorList>
            <person name="Suzuki S."/>
            <person name="Shirato S."/>
            <person name="Hirakawa Y."/>
            <person name="Ishida K."/>
        </authorList>
    </citation>
    <scope>NUCLEOTIDE SEQUENCE</scope>
    <source>
        <strain evidence="11">CCMP240</strain>
    </source>
</reference>
<keyword evidence="7" id="KW-0687">Ribonucleoprotein</keyword>
<evidence type="ECO:0000256" key="1">
    <source>
        <dbReference type="ARBA" id="ARBA00004604"/>
    </source>
</evidence>
<evidence type="ECO:0000313" key="11">
    <source>
        <dbReference type="EMBL" id="BAS01496.1"/>
    </source>
</evidence>
<proteinExistence type="inferred from homology"/>
<dbReference type="Gene3D" id="3.30.1370.10">
    <property type="entry name" value="K Homology domain, type 1"/>
    <property type="match status" value="2"/>
</dbReference>
<feature type="domain" description="KRR1 small subunit processome component first KH" evidence="9">
    <location>
        <begin position="9"/>
        <end position="86"/>
    </location>
</feature>
<evidence type="ECO:0000256" key="4">
    <source>
        <dbReference type="ARBA" id="ARBA00022552"/>
    </source>
</evidence>
<keyword evidence="11" id="KW-0542">Nucleomorph</keyword>
<name>A0A0H5BH06_9EUKA</name>
<sequence>MFCIYQNIFSILYPKYRESYLIKKWNDIRKIMKKYNLNIEIHKNSRTLIIKNSIYTKDIYLLIKGRDFLRLVVRSVSLSIAKKIFNEGISCCIINMDFFFKKNIKHEKNLICKWKREYLIFKVLEFITKCYIIKRGDSISIIGPYKNIKNLLGMINNKNKKTNHLKLLQFLSKSCIYTK</sequence>
<keyword evidence="3" id="KW-0690">Ribosome biogenesis</keyword>
<dbReference type="EMBL" id="AB996599">
    <property type="protein sequence ID" value="BAS01496.1"/>
    <property type="molecule type" value="Genomic_DNA"/>
</dbReference>
<dbReference type="Pfam" id="PF21800">
    <property type="entry name" value="KH_KRR1_2nd"/>
    <property type="match status" value="1"/>
</dbReference>
<geneLocation type="nucleomorph" evidence="11"/>
<evidence type="ECO:0000256" key="3">
    <source>
        <dbReference type="ARBA" id="ARBA00022517"/>
    </source>
</evidence>
<dbReference type="GO" id="GO:0006364">
    <property type="term" value="P:rRNA processing"/>
    <property type="evidence" value="ECO:0007669"/>
    <property type="project" value="UniProtKB-KW"/>
</dbReference>
<dbReference type="PANTHER" id="PTHR12581">
    <property type="entry name" value="HIV-1 REV BINDING PROTEIN 2, 3"/>
    <property type="match status" value="1"/>
</dbReference>
<protein>
    <recommendedName>
        <fullName evidence="8">KRR-R motif-containing protein 1</fullName>
    </recommendedName>
</protein>
<dbReference type="PANTHER" id="PTHR12581:SF0">
    <property type="entry name" value="KRR1 SMALL SUBUNIT PROCESSOME COMPONENT HOMOLOG"/>
    <property type="match status" value="1"/>
</dbReference>
<gene>
    <name evidence="11" type="primary">mis3</name>
</gene>
<comment type="subcellular location">
    <subcellularLocation>
        <location evidence="1">Nucleus</location>
        <location evidence="1">Nucleolus</location>
    </subcellularLocation>
</comment>
<dbReference type="InterPro" id="IPR024166">
    <property type="entry name" value="rRNA_assembly_KRR1"/>
</dbReference>
<keyword evidence="5" id="KW-0694">RNA-binding</keyword>
<evidence type="ECO:0000256" key="8">
    <source>
        <dbReference type="ARBA" id="ARBA00032993"/>
    </source>
</evidence>
<dbReference type="GO" id="GO:0003723">
    <property type="term" value="F:RNA binding"/>
    <property type="evidence" value="ECO:0007669"/>
    <property type="project" value="UniProtKB-KW"/>
</dbReference>
<dbReference type="InterPro" id="IPR048548">
    <property type="entry name" value="KRR1-like_KH2"/>
</dbReference>
<dbReference type="Pfam" id="PF17903">
    <property type="entry name" value="KH_KRR1_1st"/>
    <property type="match status" value="1"/>
</dbReference>
<comment type="similarity">
    <text evidence="2">Belongs to the KRR1 family.</text>
</comment>
<dbReference type="InterPro" id="IPR036612">
    <property type="entry name" value="KH_dom_type_1_sf"/>
</dbReference>
<organism evidence="11">
    <name type="scientific">Lotharella vacuolata</name>
    <dbReference type="NCBI Taxonomy" id="74820"/>
    <lineage>
        <taxon>Eukaryota</taxon>
        <taxon>Sar</taxon>
        <taxon>Rhizaria</taxon>
        <taxon>Cercozoa</taxon>
        <taxon>Chlorarachniophyceae</taxon>
        <taxon>Lotharella</taxon>
    </lineage>
</organism>
<dbReference type="GO" id="GO:0032040">
    <property type="term" value="C:small-subunit processome"/>
    <property type="evidence" value="ECO:0007669"/>
    <property type="project" value="TreeGrafter"/>
</dbReference>
<evidence type="ECO:0000256" key="7">
    <source>
        <dbReference type="ARBA" id="ARBA00023274"/>
    </source>
</evidence>
<dbReference type="InterPro" id="IPR041174">
    <property type="entry name" value="KRR1-like_KH1"/>
</dbReference>
<keyword evidence="4" id="KW-0698">rRNA processing</keyword>
<accession>A0A0H5BH06</accession>
<feature type="domain" description="KRR1 small subunit processome component second KH" evidence="10">
    <location>
        <begin position="104"/>
        <end position="156"/>
    </location>
</feature>
<evidence type="ECO:0000256" key="2">
    <source>
        <dbReference type="ARBA" id="ARBA00009344"/>
    </source>
</evidence>
<evidence type="ECO:0000256" key="5">
    <source>
        <dbReference type="ARBA" id="ARBA00022884"/>
    </source>
</evidence>
<dbReference type="AlphaFoldDB" id="A0A0H5BH06"/>
<evidence type="ECO:0000259" key="10">
    <source>
        <dbReference type="Pfam" id="PF21800"/>
    </source>
</evidence>
<evidence type="ECO:0000256" key="6">
    <source>
        <dbReference type="ARBA" id="ARBA00023242"/>
    </source>
</evidence>
<keyword evidence="6" id="KW-0539">Nucleus</keyword>